<organism evidence="1 2">
    <name type="scientific">Niveomyces insectorum RCEF 264</name>
    <dbReference type="NCBI Taxonomy" id="1081102"/>
    <lineage>
        <taxon>Eukaryota</taxon>
        <taxon>Fungi</taxon>
        <taxon>Dikarya</taxon>
        <taxon>Ascomycota</taxon>
        <taxon>Pezizomycotina</taxon>
        <taxon>Sordariomycetes</taxon>
        <taxon>Hypocreomycetidae</taxon>
        <taxon>Hypocreales</taxon>
        <taxon>Cordycipitaceae</taxon>
        <taxon>Niveomyces</taxon>
    </lineage>
</organism>
<evidence type="ECO:0000313" key="2">
    <source>
        <dbReference type="Proteomes" id="UP000076874"/>
    </source>
</evidence>
<dbReference type="Proteomes" id="UP000076874">
    <property type="component" value="Unassembled WGS sequence"/>
</dbReference>
<sequence length="280" mass="30213">MAQPTAPGQAGLGLSGPGIFWVNSRVKDPAEFPFDDFLRWYDDVHIPDILRVKPDGEDGGGGGGDGIRASWRYRCTDPNRASPVLVVHKCPDLAFLQTAAFRSIPMTHASLPGNKPIHQLAALDTRFVQHVETWSSPVANDGRAPMLVSEAIDPAADVTPDAFDAWFRSVHVPEVAALPGWRRTSRFALAFKKPNPDTDDAAHPTPRFLALHEFAEGPAAATDTAVVPASGIITTFPPQPAAATRAILDAARTVDVAAFRYVCGFGDVDTRWVDTAEKRV</sequence>
<dbReference type="OrthoDB" id="2851338at2759"/>
<accession>A0A167Y789</accession>
<evidence type="ECO:0000313" key="1">
    <source>
        <dbReference type="EMBL" id="OAA65934.1"/>
    </source>
</evidence>
<proteinExistence type="predicted"/>
<protein>
    <submittedName>
        <fullName evidence="1">Dimeric alpha-beta barrel</fullName>
    </submittedName>
</protein>
<keyword evidence="2" id="KW-1185">Reference proteome</keyword>
<comment type="caution">
    <text evidence="1">The sequence shown here is derived from an EMBL/GenBank/DDBJ whole genome shotgun (WGS) entry which is preliminary data.</text>
</comment>
<dbReference type="AlphaFoldDB" id="A0A167Y789"/>
<reference evidence="1 2" key="1">
    <citation type="journal article" date="2016" name="Genome Biol. Evol.">
        <title>Divergent and convergent evolution of fungal pathogenicity.</title>
        <authorList>
            <person name="Shang Y."/>
            <person name="Xiao G."/>
            <person name="Zheng P."/>
            <person name="Cen K."/>
            <person name="Zhan S."/>
            <person name="Wang C."/>
        </authorList>
    </citation>
    <scope>NUCLEOTIDE SEQUENCE [LARGE SCALE GENOMIC DNA]</scope>
    <source>
        <strain evidence="1 2">RCEF 264</strain>
    </source>
</reference>
<gene>
    <name evidence="1" type="ORF">SPI_02721</name>
</gene>
<dbReference type="EMBL" id="AZHD01000003">
    <property type="protein sequence ID" value="OAA65934.1"/>
    <property type="molecule type" value="Genomic_DNA"/>
</dbReference>
<name>A0A167Y789_9HYPO</name>